<evidence type="ECO:0000256" key="1">
    <source>
        <dbReference type="SAM" id="Phobius"/>
    </source>
</evidence>
<dbReference type="Proteomes" id="UP000321331">
    <property type="component" value="Unassembled WGS sequence"/>
</dbReference>
<feature type="transmembrane region" description="Helical" evidence="1">
    <location>
        <begin position="93"/>
        <end position="113"/>
    </location>
</feature>
<sequence length="690" mass="77308">MQGDDDHELATVYSNSTRVGSSVPLKVDDPGLAAAIPSPGPEAPQVDQLNVKKSRKRRNFLLSISGMWRSRHLAFFRNLCTRKSKRMSALRHFSIMHLPPVTITLALLSLYIAKVNWKEPSNEGLNALQFAAKSHETVLLLSLGDILLYRISYGLDRQDIGVPLGFLPSSFYLAAPFRYLASRQLWAPTFKSSKNTKHQWATGAMIVSVSILCIAASPLSAIAMIPRLGWWKNDDFDAFADDGGSPLAKWLPHIEYRTVLGSESIPLPGVQSLVDPIKAFLRAGVDVDLHTNFEEMEFSNISYSNYDEGPQSVSLAQENEITYATCPLSIVATLLRVAVNRGAQAFPGPWLTTCKQQIQGHGDGTAWKQPLLAVKCQYGLTDSHFFNFSSVLLNETLTLDGDKDLAGVDLHNLTRGDHRFLNLRANKNWPVSADILFGSSENKFTLCLVFARWSAADTWIELPRSFQTWSNFEEPIVQSISNRSSDFIHLEDKWMDGIATFSHKSFFDSMAEICEAAPSFVPRCYEHALALHITDGLAQTGNVFLSPGYKPQTEQSNDSTKQEDAILFIRYYYTYAYRFESSRGIPLAFTFLLLHVLMVLIHLVKIIQSKDPWQGSDWDNFGDMLVLALASKPPDGTNDLAQQSSKSELWRKTVTIGCDGDEGYFQIRLREQKGYQRTRQQEEESGGDFS</sequence>
<keyword evidence="1" id="KW-0812">Transmembrane</keyword>
<keyword evidence="1" id="KW-0472">Membrane</keyword>
<evidence type="ECO:0000313" key="2">
    <source>
        <dbReference type="EMBL" id="TXB95949.1"/>
    </source>
</evidence>
<evidence type="ECO:0000313" key="3">
    <source>
        <dbReference type="Proteomes" id="UP000321331"/>
    </source>
</evidence>
<reference evidence="2 3" key="1">
    <citation type="submission" date="2019-07" db="EMBL/GenBank/DDBJ databases">
        <title>The First High-Quality Draft Genome Sequence of the Causal Agent of the Current Panama Disease Epidemic.</title>
        <authorList>
            <person name="Warmington R.J."/>
            <person name="Kay W."/>
            <person name="Jeffries A."/>
            <person name="Bebber D."/>
            <person name="Moore K."/>
            <person name="Studholme D.J."/>
        </authorList>
    </citation>
    <scope>NUCLEOTIDE SEQUENCE [LARGE SCALE GENOMIC DNA]</scope>
    <source>
        <strain evidence="2 3">TR4</strain>
    </source>
</reference>
<dbReference type="EMBL" id="VMNF01000015">
    <property type="protein sequence ID" value="TXB95949.1"/>
    <property type="molecule type" value="Genomic_DNA"/>
</dbReference>
<organism evidence="2 3">
    <name type="scientific">Fusarium oxysporum f. sp. cubense</name>
    <dbReference type="NCBI Taxonomy" id="61366"/>
    <lineage>
        <taxon>Eukaryota</taxon>
        <taxon>Fungi</taxon>
        <taxon>Dikarya</taxon>
        <taxon>Ascomycota</taxon>
        <taxon>Pezizomycotina</taxon>
        <taxon>Sordariomycetes</taxon>
        <taxon>Hypocreomycetidae</taxon>
        <taxon>Hypocreales</taxon>
        <taxon>Nectriaceae</taxon>
        <taxon>Fusarium</taxon>
        <taxon>Fusarium oxysporum species complex</taxon>
    </lineage>
</organism>
<protein>
    <submittedName>
        <fullName evidence="2">Uncharacterized protein</fullName>
    </submittedName>
</protein>
<dbReference type="AlphaFoldDB" id="A0A5C6SBW2"/>
<proteinExistence type="predicted"/>
<feature type="transmembrane region" description="Helical" evidence="1">
    <location>
        <begin position="160"/>
        <end position="180"/>
    </location>
</feature>
<accession>A0A5C6SBW2</accession>
<comment type="caution">
    <text evidence="2">The sequence shown here is derived from an EMBL/GenBank/DDBJ whole genome shotgun (WGS) entry which is preliminary data.</text>
</comment>
<keyword evidence="1" id="KW-1133">Transmembrane helix</keyword>
<name>A0A5C6SBW2_FUSOC</name>
<gene>
    <name evidence="2" type="ORF">FocTR4_00015919</name>
</gene>
<feature type="transmembrane region" description="Helical" evidence="1">
    <location>
        <begin position="200"/>
        <end position="225"/>
    </location>
</feature>
<feature type="transmembrane region" description="Helical" evidence="1">
    <location>
        <begin position="584"/>
        <end position="604"/>
    </location>
</feature>